<accession>A0A229NX68</accession>
<protein>
    <submittedName>
        <fullName evidence="1">Uncharacterized protein</fullName>
    </submittedName>
</protein>
<comment type="caution">
    <text evidence="1">The sequence shown here is derived from an EMBL/GenBank/DDBJ whole genome shotgun (WGS) entry which is preliminary data.</text>
</comment>
<dbReference type="EMBL" id="NMUQ01000002">
    <property type="protein sequence ID" value="OXM14417.1"/>
    <property type="molecule type" value="Genomic_DNA"/>
</dbReference>
<dbReference type="AlphaFoldDB" id="A0A229NX68"/>
<dbReference type="RefSeq" id="WP_089525241.1">
    <property type="nucleotide sequence ID" value="NZ_NMUQ01000002.1"/>
</dbReference>
<evidence type="ECO:0000313" key="1">
    <source>
        <dbReference type="EMBL" id="OXM14417.1"/>
    </source>
</evidence>
<name>A0A229NX68_9BACL</name>
<sequence>MGKQASIGSKQAQTWSTEVEWGQFDSGWTFTGQYSRFLRVVANRNNASVVVTLGNGQRKRTFFNKGGTVLLGVKGISIYSKPHRTVALG</sequence>
<gene>
    <name evidence="1" type="ORF">CGZ75_15850</name>
</gene>
<dbReference type="OrthoDB" id="2624498at2"/>
<organism evidence="1 2">
    <name type="scientific">Paenibacillus herberti</name>
    <dbReference type="NCBI Taxonomy" id="1619309"/>
    <lineage>
        <taxon>Bacteria</taxon>
        <taxon>Bacillati</taxon>
        <taxon>Bacillota</taxon>
        <taxon>Bacilli</taxon>
        <taxon>Bacillales</taxon>
        <taxon>Paenibacillaceae</taxon>
        <taxon>Paenibacillus</taxon>
    </lineage>
</organism>
<proteinExistence type="predicted"/>
<reference evidence="1 2" key="1">
    <citation type="submission" date="2017-07" db="EMBL/GenBank/DDBJ databases">
        <title>Paenibacillus herberti R33 genome sequencing and assembly.</title>
        <authorList>
            <person name="Su W."/>
        </authorList>
    </citation>
    <scope>NUCLEOTIDE SEQUENCE [LARGE SCALE GENOMIC DNA]</scope>
    <source>
        <strain evidence="1 2">R33</strain>
    </source>
</reference>
<dbReference type="Proteomes" id="UP000215145">
    <property type="component" value="Unassembled WGS sequence"/>
</dbReference>
<evidence type="ECO:0000313" key="2">
    <source>
        <dbReference type="Proteomes" id="UP000215145"/>
    </source>
</evidence>
<keyword evidence="2" id="KW-1185">Reference proteome</keyword>